<dbReference type="EMBL" id="CP051205">
    <property type="protein sequence ID" value="QJB32216.1"/>
    <property type="molecule type" value="Genomic_DNA"/>
</dbReference>
<name>A0AAE6ZGD6_9BACT</name>
<organism evidence="1 2">
    <name type="scientific">Chitinophaga oryzae</name>
    <dbReference type="NCBI Taxonomy" id="2725414"/>
    <lineage>
        <taxon>Bacteria</taxon>
        <taxon>Pseudomonadati</taxon>
        <taxon>Bacteroidota</taxon>
        <taxon>Chitinophagia</taxon>
        <taxon>Chitinophagales</taxon>
        <taxon>Chitinophagaceae</taxon>
        <taxon>Chitinophaga</taxon>
    </lineage>
</organism>
<sequence>MQDIIRIPTFVLIDGNDADGRGQNALAEFSGREEFDVTPVVWHDGLSTLEDKRRATVAIIATISDSDPGFVLICDDSHRFTPAYTAAGLLASIRAAQEAGADVLTGGANSFVNAIRIAEYLYWVERFKGFQFTVYFRKLFGVIVNADTDRKDEVKFLMHPFISVQQGQDSAFRHSEEKLTSLSRLKEHFQTTSSVSDITAGDYEGVSIPTYVINLPERHERRQHILQQFAGRDEFDLTIVPACSHQIGAVGLWQSIRKILEIALDNDEDDVIIICEDDHEFTDNYSKEKLFRNILEARRQGANLLIGGIGNFKQVIPVTNERCWIDVFWATQFLVIFRDDFRYILDQQFDDTVTADDFLSEILTHKMVFFPFISVQKDFGYSDISQRTVVREVPDTFEKCEIRIKKSLHIHHQQDFVFPL</sequence>
<proteinExistence type="predicted"/>
<evidence type="ECO:0000313" key="1">
    <source>
        <dbReference type="EMBL" id="QJB32216.1"/>
    </source>
</evidence>
<gene>
    <name evidence="1" type="ORF">HF329_13125</name>
</gene>
<protein>
    <submittedName>
        <fullName evidence="1">Uncharacterized protein</fullName>
    </submittedName>
</protein>
<dbReference type="RefSeq" id="WP_168804466.1">
    <property type="nucleotide sequence ID" value="NZ_CP051205.1"/>
</dbReference>
<dbReference type="Proteomes" id="UP000502421">
    <property type="component" value="Chromosome"/>
</dbReference>
<reference evidence="2" key="1">
    <citation type="submission" date="2020-04" db="EMBL/GenBank/DDBJ databases">
        <authorList>
            <person name="Kittiwongwattana C."/>
        </authorList>
    </citation>
    <scope>NUCLEOTIDE SEQUENCE [LARGE SCALE GENOMIC DNA]</scope>
    <source>
        <strain evidence="2">1310</strain>
    </source>
</reference>
<accession>A0AAE6ZGD6</accession>
<evidence type="ECO:0000313" key="2">
    <source>
        <dbReference type="Proteomes" id="UP000502421"/>
    </source>
</evidence>
<dbReference type="KEGG" id="coy:HF329_13125"/>
<dbReference type="AlphaFoldDB" id="A0AAE6ZGD6"/>